<protein>
    <recommendedName>
        <fullName evidence="3">Alkylmercury lyase</fullName>
    </recommendedName>
</protein>
<name>A0AAC9RQ94_9STAP</name>
<dbReference type="Pfam" id="PF03243">
    <property type="entry name" value="MerB"/>
    <property type="match status" value="1"/>
</dbReference>
<reference evidence="1 2" key="1">
    <citation type="submission" date="2017-04" db="EMBL/GenBank/DDBJ databases">
        <authorList>
            <person name="Veseli I.A."/>
            <person name="Tang C."/>
            <person name="Pombert J.-F."/>
        </authorList>
    </citation>
    <scope>NUCLEOTIDE SEQUENCE [LARGE SCALE GENOMIC DNA]</scope>
    <source>
        <strain evidence="1 2">ATCC 700373</strain>
    </source>
</reference>
<proteinExistence type="predicted"/>
<organism evidence="1 2">
    <name type="scientific">Staphylococcus lutrae</name>
    <dbReference type="NCBI Taxonomy" id="155085"/>
    <lineage>
        <taxon>Bacteria</taxon>
        <taxon>Bacillati</taxon>
        <taxon>Bacillota</taxon>
        <taxon>Bacilli</taxon>
        <taxon>Bacillales</taxon>
        <taxon>Staphylococcaceae</taxon>
        <taxon>Staphylococcus</taxon>
    </lineage>
</organism>
<evidence type="ECO:0000313" key="2">
    <source>
        <dbReference type="Proteomes" id="UP000242864"/>
    </source>
</evidence>
<dbReference type="Proteomes" id="UP000242864">
    <property type="component" value="Chromosome"/>
</dbReference>
<evidence type="ECO:0000313" key="1">
    <source>
        <dbReference type="EMBL" id="ARJ51771.1"/>
    </source>
</evidence>
<dbReference type="EMBL" id="CP020773">
    <property type="protein sequence ID" value="ARJ51771.1"/>
    <property type="molecule type" value="Genomic_DNA"/>
</dbReference>
<dbReference type="AlphaFoldDB" id="A0AAC9RQ94"/>
<dbReference type="SUPFAM" id="SSF160387">
    <property type="entry name" value="NosL/MerB-like"/>
    <property type="match status" value="1"/>
</dbReference>
<gene>
    <name evidence="1" type="ORF">B5P37_10815</name>
</gene>
<dbReference type="GO" id="GO:0018836">
    <property type="term" value="F:alkylmercury lyase activity"/>
    <property type="evidence" value="ECO:0007669"/>
    <property type="project" value="InterPro"/>
</dbReference>
<dbReference type="KEGG" id="slz:B5P37_10815"/>
<evidence type="ECO:0008006" key="3">
    <source>
        <dbReference type="Google" id="ProtNLM"/>
    </source>
</evidence>
<dbReference type="InterPro" id="IPR053717">
    <property type="entry name" value="MerB_lyase_sf"/>
</dbReference>
<dbReference type="Gene3D" id="3.30.450.410">
    <property type="match status" value="1"/>
</dbReference>
<sequence>MNFQSNLTVEERELRSRLMDKLITQTNQPVPFESEYQCLLDKNVIVLENNQVISVYPISAIPTNKKVYVKGRQQPIFAMCAIDAIGIHYTLDCPISIESEDELTGVPLHLEVNHHQVINRTNHDIYVLYKEVCTLEKCHENCCPYIHFFVSQDNIVQYLKNNKECQTYQILNLDEANQIAYQLFH</sequence>
<accession>A0AAC9RQ94</accession>
<dbReference type="InterPro" id="IPR004927">
    <property type="entry name" value="MerB"/>
</dbReference>
<dbReference type="RefSeq" id="WP_085238219.1">
    <property type="nucleotide sequence ID" value="NZ_CP020773.1"/>
</dbReference>
<keyword evidence="2" id="KW-1185">Reference proteome</keyword>